<sequence length="77" mass="8354">MSRRNDRSMLLVLSQEEGSALKSIIDLQSVRNRRISGPRRLVIGIGAGLLVALMALGLVRPELSIAIAEWAGLLLAF</sequence>
<proteinExistence type="predicted"/>
<organism evidence="1 2">
    <name type="scientific">Pseudomonas imrae</name>
    <dbReference type="NCBI Taxonomy" id="2992837"/>
    <lineage>
        <taxon>Bacteria</taxon>
        <taxon>Pseudomonadati</taxon>
        <taxon>Pseudomonadota</taxon>
        <taxon>Gammaproteobacteria</taxon>
        <taxon>Pseudomonadales</taxon>
        <taxon>Pseudomonadaceae</taxon>
        <taxon>Pseudomonas</taxon>
    </lineage>
</organism>
<evidence type="ECO:0000313" key="2">
    <source>
        <dbReference type="Proteomes" id="UP001637618"/>
    </source>
</evidence>
<protein>
    <submittedName>
        <fullName evidence="1">Uncharacterized protein</fullName>
    </submittedName>
</protein>
<gene>
    <name evidence="1" type="ORF">OOJ96_18095</name>
</gene>
<evidence type="ECO:0000313" key="1">
    <source>
        <dbReference type="EMBL" id="MFO2479319.1"/>
    </source>
</evidence>
<dbReference type="EMBL" id="JAPEQY010000014">
    <property type="protein sequence ID" value="MFO2479319.1"/>
    <property type="molecule type" value="Genomic_DNA"/>
</dbReference>
<dbReference type="Proteomes" id="UP001637618">
    <property type="component" value="Unassembled WGS sequence"/>
</dbReference>
<keyword evidence="2" id="KW-1185">Reference proteome</keyword>
<comment type="caution">
    <text evidence="1">The sequence shown here is derived from an EMBL/GenBank/DDBJ whole genome shotgun (WGS) entry which is preliminary data.</text>
</comment>
<accession>A0ACC7PFY9</accession>
<name>A0ACC7PFY9_9PSED</name>
<reference evidence="1" key="1">
    <citation type="submission" date="2022-11" db="EMBL/GenBank/DDBJ databases">
        <title>Draft genome sequences of strains of Pseudomonas imrae sp. nov.</title>
        <authorList>
            <person name="Salva Serra F."/>
            <person name="Nimje P."/>
            <person name="Moore E.R.B."/>
            <person name="Marathe N.P."/>
        </authorList>
    </citation>
    <scope>NUCLEOTIDE SEQUENCE</scope>
    <source>
        <strain evidence="1">15FMM2</strain>
    </source>
</reference>